<feature type="chain" id="PRO_5021210037" evidence="1">
    <location>
        <begin position="26"/>
        <end position="234"/>
    </location>
</feature>
<evidence type="ECO:0000259" key="2">
    <source>
        <dbReference type="Pfam" id="PF13568"/>
    </source>
</evidence>
<dbReference type="AlphaFoldDB" id="A0A506PQW7"/>
<protein>
    <submittedName>
        <fullName evidence="3">PorT family protein</fullName>
    </submittedName>
</protein>
<feature type="signal peptide" evidence="1">
    <location>
        <begin position="1"/>
        <end position="25"/>
    </location>
</feature>
<dbReference type="OrthoDB" id="959017at2"/>
<evidence type="ECO:0000313" key="4">
    <source>
        <dbReference type="Proteomes" id="UP000317332"/>
    </source>
</evidence>
<organism evidence="3 4">
    <name type="scientific">Paucihalobacter ruber</name>
    <dbReference type="NCBI Taxonomy" id="2567861"/>
    <lineage>
        <taxon>Bacteria</taxon>
        <taxon>Pseudomonadati</taxon>
        <taxon>Bacteroidota</taxon>
        <taxon>Flavobacteriia</taxon>
        <taxon>Flavobacteriales</taxon>
        <taxon>Flavobacteriaceae</taxon>
        <taxon>Paucihalobacter</taxon>
    </lineage>
</organism>
<keyword evidence="1" id="KW-0732">Signal</keyword>
<feature type="domain" description="Outer membrane protein beta-barrel" evidence="2">
    <location>
        <begin position="35"/>
        <end position="210"/>
    </location>
</feature>
<dbReference type="Proteomes" id="UP000317332">
    <property type="component" value="Unassembled WGS sequence"/>
</dbReference>
<dbReference type="RefSeq" id="WP_140988908.1">
    <property type="nucleotide sequence ID" value="NZ_VHIQ01000001.1"/>
</dbReference>
<dbReference type="Pfam" id="PF13568">
    <property type="entry name" value="OMP_b-brl_2"/>
    <property type="match status" value="1"/>
</dbReference>
<reference evidence="3 4" key="1">
    <citation type="submission" date="2019-06" db="EMBL/GenBank/DDBJ databases">
        <title>Flavobacteriaceae Paucihalobacterium erythroidium CWB-1, complete genome.</title>
        <authorList>
            <person name="Wu S."/>
        </authorList>
    </citation>
    <scope>NUCLEOTIDE SEQUENCE [LARGE SCALE GENOMIC DNA]</scope>
    <source>
        <strain evidence="3 4">CWB-1</strain>
    </source>
</reference>
<gene>
    <name evidence="3" type="ORF">FJ651_02980</name>
</gene>
<accession>A0A506PQW7</accession>
<name>A0A506PQW7_9FLAO</name>
<evidence type="ECO:0000313" key="3">
    <source>
        <dbReference type="EMBL" id="TPV35898.1"/>
    </source>
</evidence>
<keyword evidence="4" id="KW-1185">Reference proteome</keyword>
<proteinExistence type="predicted"/>
<sequence length="234" mass="27095">MKNILNTTYIILFSLLSFQSIVAQLDDDFYEPDELYREDQFYFAFTYNYLANQPANVQQRGFPAGFHIGFIRDMPVNKRRNLAFGLGLGLSSNSYNSNILITSSSGDNNFQFIDGSEITFNNNKFTTYLVEMPFELRWRTSTAESYKFWRIHTGFKIGYVFLNSSKYKGNLGTIKNTNIDNFNNFQYGLTFSLGYSTFNFHVYYGLNNIFSDAFLGVEPIELYSIKIGLITYIL</sequence>
<dbReference type="EMBL" id="VHIQ01000001">
    <property type="protein sequence ID" value="TPV35898.1"/>
    <property type="molecule type" value="Genomic_DNA"/>
</dbReference>
<comment type="caution">
    <text evidence="3">The sequence shown here is derived from an EMBL/GenBank/DDBJ whole genome shotgun (WGS) entry which is preliminary data.</text>
</comment>
<evidence type="ECO:0000256" key="1">
    <source>
        <dbReference type="SAM" id="SignalP"/>
    </source>
</evidence>
<dbReference type="InterPro" id="IPR025665">
    <property type="entry name" value="Beta-barrel_OMP_2"/>
</dbReference>